<organism evidence="1 2">
    <name type="scientific">Staurois parvus</name>
    <dbReference type="NCBI Taxonomy" id="386267"/>
    <lineage>
        <taxon>Eukaryota</taxon>
        <taxon>Metazoa</taxon>
        <taxon>Chordata</taxon>
        <taxon>Craniata</taxon>
        <taxon>Vertebrata</taxon>
        <taxon>Euteleostomi</taxon>
        <taxon>Amphibia</taxon>
        <taxon>Batrachia</taxon>
        <taxon>Anura</taxon>
        <taxon>Neobatrachia</taxon>
        <taxon>Ranoidea</taxon>
        <taxon>Ranidae</taxon>
        <taxon>Staurois</taxon>
    </lineage>
</organism>
<sequence>MVTLELHSGIPCSVALGSLLHLPYPSLLQCPPCSIPRHLLWPMPASVFRVPFPDCECQDVRGRTEPAEN</sequence>
<keyword evidence="2" id="KW-1185">Reference proteome</keyword>
<reference evidence="1" key="1">
    <citation type="submission" date="2023-05" db="EMBL/GenBank/DDBJ databases">
        <authorList>
            <person name="Stuckert A."/>
        </authorList>
    </citation>
    <scope>NUCLEOTIDE SEQUENCE</scope>
</reference>
<evidence type="ECO:0000313" key="1">
    <source>
        <dbReference type="EMBL" id="CAI9565519.1"/>
    </source>
</evidence>
<proteinExistence type="predicted"/>
<name>A0ABN9D0Q2_9NEOB</name>
<dbReference type="EMBL" id="CATNWA010013588">
    <property type="protein sequence ID" value="CAI9565519.1"/>
    <property type="molecule type" value="Genomic_DNA"/>
</dbReference>
<gene>
    <name evidence="1" type="ORF">SPARVUS_LOCUS6083955</name>
</gene>
<comment type="caution">
    <text evidence="1">The sequence shown here is derived from an EMBL/GenBank/DDBJ whole genome shotgun (WGS) entry which is preliminary data.</text>
</comment>
<dbReference type="Proteomes" id="UP001162483">
    <property type="component" value="Unassembled WGS sequence"/>
</dbReference>
<protein>
    <submittedName>
        <fullName evidence="1">Uncharacterized protein</fullName>
    </submittedName>
</protein>
<evidence type="ECO:0000313" key="2">
    <source>
        <dbReference type="Proteomes" id="UP001162483"/>
    </source>
</evidence>
<accession>A0ABN9D0Q2</accession>